<feature type="region of interest" description="Disordered" evidence="5">
    <location>
        <begin position="531"/>
        <end position="575"/>
    </location>
</feature>
<feature type="region of interest" description="Disordered" evidence="5">
    <location>
        <begin position="303"/>
        <end position="343"/>
    </location>
</feature>
<dbReference type="PANTHER" id="PTHR23389">
    <property type="entry name" value="CHROMOSOME TRANSMISSION FIDELITY FACTOR 18"/>
    <property type="match status" value="1"/>
</dbReference>
<feature type="region of interest" description="Disordered" evidence="5">
    <location>
        <begin position="845"/>
        <end position="864"/>
    </location>
</feature>
<keyword evidence="10" id="KW-1185">Reference proteome</keyword>
<organism evidence="9 10">
    <name type="scientific">Phaeomoniella chlamydospora</name>
    <name type="common">Phaeoacremonium chlamydosporum</name>
    <dbReference type="NCBI Taxonomy" id="158046"/>
    <lineage>
        <taxon>Eukaryota</taxon>
        <taxon>Fungi</taxon>
        <taxon>Dikarya</taxon>
        <taxon>Ascomycota</taxon>
        <taxon>Pezizomycotina</taxon>
        <taxon>Eurotiomycetes</taxon>
        <taxon>Chaetothyriomycetidae</taxon>
        <taxon>Phaeomoniellales</taxon>
        <taxon>Phaeomoniellaceae</taxon>
        <taxon>Phaeomoniella</taxon>
    </lineage>
</organism>
<dbReference type="GO" id="GO:0006338">
    <property type="term" value="P:chromatin remodeling"/>
    <property type="evidence" value="ECO:0007669"/>
    <property type="project" value="UniProtKB-ARBA"/>
</dbReference>
<dbReference type="GO" id="GO:0005524">
    <property type="term" value="F:ATP binding"/>
    <property type="evidence" value="ECO:0007669"/>
    <property type="project" value="InterPro"/>
</dbReference>
<dbReference type="InterPro" id="IPR007526">
    <property type="entry name" value="SWIRM"/>
</dbReference>
<reference evidence="9 10" key="1">
    <citation type="submission" date="2015-05" db="EMBL/GenBank/DDBJ databases">
        <title>Distinctive expansion of gene families associated with plant cell wall degradation and secondary metabolism in the genomes of grapevine trunk pathogens.</title>
        <authorList>
            <person name="Lawrence D.P."/>
            <person name="Travadon R."/>
            <person name="Rolshausen P.E."/>
            <person name="Baumgartner K."/>
        </authorList>
    </citation>
    <scope>NUCLEOTIDE SEQUENCE [LARGE SCALE GENOMIC DNA]</scope>
    <source>
        <strain evidence="9">UCRPC4</strain>
    </source>
</reference>
<keyword evidence="1" id="KW-0805">Transcription regulation</keyword>
<feature type="compositionally biased region" description="Basic and acidic residues" evidence="5">
    <location>
        <begin position="90"/>
        <end position="104"/>
    </location>
</feature>
<dbReference type="Gene3D" id="3.40.50.300">
    <property type="entry name" value="P-loop containing nucleotide triphosphate hydrolases"/>
    <property type="match status" value="1"/>
</dbReference>
<dbReference type="FunFam" id="1.10.10.10:FF:000020">
    <property type="entry name" value="SWI/SNF complex subunit SMARCC2 isoform c"/>
    <property type="match status" value="1"/>
</dbReference>
<dbReference type="Gene3D" id="1.10.10.60">
    <property type="entry name" value="Homeodomain-like"/>
    <property type="match status" value="1"/>
</dbReference>
<feature type="compositionally biased region" description="Basic and acidic residues" evidence="5">
    <location>
        <begin position="540"/>
        <end position="557"/>
    </location>
</feature>
<dbReference type="InterPro" id="IPR009057">
    <property type="entry name" value="Homeodomain-like_sf"/>
</dbReference>
<dbReference type="GO" id="GO:0005634">
    <property type="term" value="C:nucleus"/>
    <property type="evidence" value="ECO:0007669"/>
    <property type="project" value="TreeGrafter"/>
</dbReference>
<feature type="compositionally biased region" description="Basic and acidic residues" evidence="5">
    <location>
        <begin position="303"/>
        <end position="320"/>
    </location>
</feature>
<dbReference type="OrthoDB" id="118550at2759"/>
<dbReference type="PANTHER" id="PTHR23389:SF3">
    <property type="entry name" value="CHROMOSOME TRANSMISSION FIDELITY PROTEIN 18 HOMOLOG"/>
    <property type="match status" value="1"/>
</dbReference>
<feature type="coiled-coil region" evidence="4">
    <location>
        <begin position="623"/>
        <end position="653"/>
    </location>
</feature>
<dbReference type="InterPro" id="IPR001005">
    <property type="entry name" value="SANT/Myb"/>
</dbReference>
<dbReference type="SUPFAM" id="SSF52540">
    <property type="entry name" value="P-loop containing nucleoside triphosphate hydrolases"/>
    <property type="match status" value="1"/>
</dbReference>
<dbReference type="InterPro" id="IPR041984">
    <property type="entry name" value="Rsc8/Ssr1/Ssr2_ZZ"/>
</dbReference>
<feature type="compositionally biased region" description="Polar residues" evidence="5">
    <location>
        <begin position="18"/>
        <end position="29"/>
    </location>
</feature>
<evidence type="ECO:0000313" key="9">
    <source>
        <dbReference type="EMBL" id="KKY27559.1"/>
    </source>
</evidence>
<evidence type="ECO:0000256" key="3">
    <source>
        <dbReference type="ARBA" id="ARBA00023242"/>
    </source>
</evidence>
<evidence type="ECO:0000256" key="5">
    <source>
        <dbReference type="SAM" id="MobiDB-lite"/>
    </source>
</evidence>
<feature type="compositionally biased region" description="Acidic residues" evidence="5">
    <location>
        <begin position="72"/>
        <end position="86"/>
    </location>
</feature>
<dbReference type="SUPFAM" id="SSF46689">
    <property type="entry name" value="Homeodomain-like"/>
    <property type="match status" value="2"/>
</dbReference>
<evidence type="ECO:0000256" key="2">
    <source>
        <dbReference type="ARBA" id="ARBA00023163"/>
    </source>
</evidence>
<dbReference type="Pfam" id="PF16495">
    <property type="entry name" value="SWIRM-assoc_1"/>
    <property type="match status" value="1"/>
</dbReference>
<dbReference type="Pfam" id="PF04433">
    <property type="entry name" value="SWIRM"/>
    <property type="match status" value="1"/>
</dbReference>
<keyword evidence="4" id="KW-0175">Coiled coil</keyword>
<dbReference type="PROSITE" id="PS50090">
    <property type="entry name" value="MYB_LIKE"/>
    <property type="match status" value="1"/>
</dbReference>
<accession>A0A0G2EZK9</accession>
<name>A0A0G2EZK9_PHACM</name>
<feature type="region of interest" description="Disordered" evidence="5">
    <location>
        <begin position="814"/>
        <end position="835"/>
    </location>
</feature>
<feature type="domain" description="Myb-like" evidence="6">
    <location>
        <begin position="421"/>
        <end position="464"/>
    </location>
</feature>
<reference evidence="9 10" key="2">
    <citation type="submission" date="2015-05" db="EMBL/GenBank/DDBJ databases">
        <authorList>
            <person name="Morales-Cruz A."/>
            <person name="Amrine K.C."/>
            <person name="Cantu D."/>
        </authorList>
    </citation>
    <scope>NUCLEOTIDE SEQUENCE [LARGE SCALE GENOMIC DNA]</scope>
    <source>
        <strain evidence="9">UCRPC4</strain>
    </source>
</reference>
<evidence type="ECO:0000313" key="10">
    <source>
        <dbReference type="Proteomes" id="UP000053317"/>
    </source>
</evidence>
<protein>
    <submittedName>
        <fullName evidence="9">Putative rsc complex subunit</fullName>
    </submittedName>
</protein>
<dbReference type="Gene3D" id="1.10.10.10">
    <property type="entry name" value="Winged helix-like DNA-binding domain superfamily/Winged helix DNA-binding domain"/>
    <property type="match status" value="1"/>
</dbReference>
<proteinExistence type="predicted"/>
<dbReference type="PROSITE" id="PS50934">
    <property type="entry name" value="SWIRM"/>
    <property type="match status" value="1"/>
</dbReference>
<keyword evidence="3" id="KW-0539">Nucleus</keyword>
<dbReference type="InterPro" id="IPR027417">
    <property type="entry name" value="P-loop_NTPase"/>
</dbReference>
<gene>
    <name evidence="9" type="ORF">UCRPC4_g01001</name>
</gene>
<dbReference type="CDD" id="cd02336">
    <property type="entry name" value="ZZ_RSC8"/>
    <property type="match status" value="1"/>
</dbReference>
<dbReference type="InterPro" id="IPR032451">
    <property type="entry name" value="SMARCC_C"/>
</dbReference>
<dbReference type="InterPro" id="IPR036388">
    <property type="entry name" value="WH-like_DNA-bd_sf"/>
</dbReference>
<feature type="compositionally biased region" description="Polar residues" evidence="5">
    <location>
        <begin position="40"/>
        <end position="59"/>
    </location>
</feature>
<dbReference type="EMBL" id="LCWF01000023">
    <property type="protein sequence ID" value="KKY27559.1"/>
    <property type="molecule type" value="Genomic_DNA"/>
</dbReference>
<dbReference type="GO" id="GO:0006355">
    <property type="term" value="P:regulation of DNA-templated transcription"/>
    <property type="evidence" value="ECO:0007669"/>
    <property type="project" value="UniProtKB-ARBA"/>
</dbReference>
<dbReference type="PROSITE" id="PS51293">
    <property type="entry name" value="SANT"/>
    <property type="match status" value="1"/>
</dbReference>
<dbReference type="FunFam" id="1.10.10.60:FF:000014">
    <property type="entry name" value="SWI/SNF complex subunit SMARCC2 isoform C"/>
    <property type="match status" value="1"/>
</dbReference>
<dbReference type="SMART" id="SM00382">
    <property type="entry name" value="AAA"/>
    <property type="match status" value="1"/>
</dbReference>
<evidence type="ECO:0000259" key="7">
    <source>
        <dbReference type="PROSITE" id="PS50934"/>
    </source>
</evidence>
<evidence type="ECO:0000259" key="8">
    <source>
        <dbReference type="PROSITE" id="PS51293"/>
    </source>
</evidence>
<feature type="region of interest" description="Disordered" evidence="5">
    <location>
        <begin position="916"/>
        <end position="936"/>
    </location>
</feature>
<feature type="compositionally biased region" description="Low complexity" evidence="5">
    <location>
        <begin position="105"/>
        <end position="123"/>
    </location>
</feature>
<feature type="compositionally biased region" description="Polar residues" evidence="5">
    <location>
        <begin position="819"/>
        <end position="829"/>
    </location>
</feature>
<dbReference type="GO" id="GO:0016887">
    <property type="term" value="F:ATP hydrolysis activity"/>
    <property type="evidence" value="ECO:0007669"/>
    <property type="project" value="InterPro"/>
</dbReference>
<feature type="region of interest" description="Disordered" evidence="5">
    <location>
        <begin position="258"/>
        <end position="291"/>
    </location>
</feature>
<keyword evidence="2" id="KW-0804">Transcription</keyword>
<dbReference type="InterPro" id="IPR003593">
    <property type="entry name" value="AAA+_ATPase"/>
</dbReference>
<feature type="region of interest" description="Disordered" evidence="5">
    <location>
        <begin position="1"/>
        <end position="132"/>
    </location>
</feature>
<dbReference type="GO" id="GO:0003677">
    <property type="term" value="F:DNA binding"/>
    <property type="evidence" value="ECO:0007669"/>
    <property type="project" value="TreeGrafter"/>
</dbReference>
<dbReference type="Pfam" id="PF00249">
    <property type="entry name" value="Myb_DNA-binding"/>
    <property type="match status" value="1"/>
</dbReference>
<dbReference type="CDD" id="cd00009">
    <property type="entry name" value="AAA"/>
    <property type="match status" value="1"/>
</dbReference>
<dbReference type="CDD" id="cd00167">
    <property type="entry name" value="SANT"/>
    <property type="match status" value="1"/>
</dbReference>
<dbReference type="Pfam" id="PF00004">
    <property type="entry name" value="AAA"/>
    <property type="match status" value="1"/>
</dbReference>
<evidence type="ECO:0000259" key="6">
    <source>
        <dbReference type="PROSITE" id="PS50090"/>
    </source>
</evidence>
<comment type="caution">
    <text evidence="9">The sequence shown here is derived from an EMBL/GenBank/DDBJ whole genome shotgun (WGS) entry which is preliminary data.</text>
</comment>
<feature type="compositionally biased region" description="Low complexity" evidence="5">
    <location>
        <begin position="564"/>
        <end position="575"/>
    </location>
</feature>
<dbReference type="Proteomes" id="UP000053317">
    <property type="component" value="Unassembled WGS sequence"/>
</dbReference>
<feature type="domain" description="SANT" evidence="8">
    <location>
        <begin position="417"/>
        <end position="468"/>
    </location>
</feature>
<dbReference type="SMART" id="SM00717">
    <property type="entry name" value="SANT"/>
    <property type="match status" value="1"/>
</dbReference>
<sequence length="1790" mass="195002">MDQTNVADNALAVGDDVGQTSPVQETPATGENAPVAQASVEETQAASEPPTTSEQNAPVSANPLDAPQSPPAEDEPQAEPEDEEMGGTEAEPKNEDESPEKDVAETQGTPAPAATGAEAQPAQSKASAEATARSHLVTQTHAIILPSYSTWFDMHVINAIEKKSLPEFFNNRNRSKTPAVYKDYRDFMINTYRLNPVEYLTVTACRRNLAGDVCAIMRVHAFLEQWGLINYQVDPQTRPSNIGPPFTGHFRVTADTPRGLQAFQPGPKTFTTPGKSHPATERAASATPASKADLNLEVRRNIFDDKGKDITPSEDKDKQTNGESGTANGTPGEAATKAMDEAAKEPKKTFNCYSCGIDCTRMRFHYAKADPTTSASNPTEIKYDLCPNCFQQGRLPSSHHSTDFVKLEDSTYTTIPDKGAPWTDSETLLLLEGLENFDDNWEKIAAHVGTRTREECVLRFLSLDIQDDFIKQEPDSAVQALYGRSPINQLENPVLSVMSFLAQLADPSVTAAAAGRSVDAIRSGLKASIEKGMGGASSADKGKAKESSVKPEDKAEDSMDLDTAEGAAPGAANDGADSIAEASKKANTATVSLGIAAGRAGALASHEEREMTRLVGAAVNLTLQKFELKLAQFTEMEEILQAERRDLERGRQELFLDRLAFKQRVMEVEAALQKASLNGSENTAKEVQGVLEDGMGAKFGLQGPNGSSIGADGPVPLSAEGGDFKSYESLLDQIYRSMALPSSSPSLPSSFDPAIHLHEAEHLDDLILPASNSNSDDLQALHEQTLQLHENQKELRIVIQHRAWKLNDVLRSDDIFNPETPSRSSSARNTHNEDHTALGSTVASEDAMPFSSSPMHYPPSSSPPIALKRKRIEAVKPSPKKRRIIAGFIEEDDSDAEERSHTLGTSAKLTTCLNNEETESEGPMLPTVVPVTDDAPTVPFPRASLLRAKRDDTHITTSSGKRVSVPRRKVAVAQSYESIVAARSVAEPGKARQSYYGVEIHKLMEEVKQQAETETVLQEAFPSVERPNHGPSNGKTVWTQMWTEKYRAKRFTELVGDERTHRQVLKWLKGWDPVVFPGMQISKVRRKQFGGHEIHSDERQMRKILMLTGPPGLGKTTLAHVCARQAGYEVLEINASDERSRDVVKGRIKDALGTENVRGINASVDEKTVRKAGRPVCVVVDEVDGVVSGSGGSGEGGFIKALIDLVQLDQRNCNKTGDTSNTGGRKRQGDSFRFLRPLILICNDVYHPSLRPLRATSLAEIIHVRRPPLDKVISRLKAVLDREGIESENDGVRRLCESTWGIGSRKQGQTNSRGSGEGDIRGVLVAGEWAAHKLISTNREGVPRLTRKWVEEHITVGGSSSGSRGLGRGGVREVVDRVFLEGAGLSSALAASNSPSATETSGESVLGVADIRRRAAINALREMLDTTGEHDRCVTDCFSTYPTQVYQDDTFLSKPNHAYEWLHFHDALSSRVFGSQEWELSPYLPQATLAFHSFFAAVGRNTWDGDRVVDKEDVENEDTHPFSGPRADFAAHEALKQNGAMLSEFQSSFSAPLMRLFRSLDAVATELLPSLMRMTAPDVKPVVVGGSGQSTASVRKDTEKQCIALGVRAMSKLGIKFEKARVEFEGGGGHGGWIYRMEPPLDELTSFHMDKASGGPPAPVRYAIRQVLDQELRKEVIRQRSDAKQARYAQGVHEDEMIAEEGNKENAMPSGIAEKQKISAAAIASATVKRDFFGRVVNEARPMGKASEASKAPVSGVTEANEHRVWVSFHEGYSNAVRKPITLNELMAGF</sequence>
<dbReference type="InterPro" id="IPR003959">
    <property type="entry name" value="ATPase_AAA_core"/>
</dbReference>
<evidence type="ECO:0000256" key="1">
    <source>
        <dbReference type="ARBA" id="ARBA00023015"/>
    </source>
</evidence>
<evidence type="ECO:0000256" key="4">
    <source>
        <dbReference type="SAM" id="Coils"/>
    </source>
</evidence>
<feature type="compositionally biased region" description="Low complexity" evidence="5">
    <location>
        <begin position="926"/>
        <end position="936"/>
    </location>
</feature>
<feature type="domain" description="SWIRM" evidence="7">
    <location>
        <begin position="143"/>
        <end position="240"/>
    </location>
</feature>
<dbReference type="InterPro" id="IPR017884">
    <property type="entry name" value="SANT_dom"/>
</dbReference>